<dbReference type="EMBL" id="JAAWVQ010048587">
    <property type="protein sequence ID" value="MBN3275180.1"/>
    <property type="molecule type" value="Genomic_DNA"/>
</dbReference>
<dbReference type="Proteomes" id="UP001166093">
    <property type="component" value="Unassembled WGS sequence"/>
</dbReference>
<protein>
    <submittedName>
        <fullName evidence="1">HARB1 nuclease</fullName>
    </submittedName>
</protein>
<accession>A0ABS2XLK9</accession>
<proteinExistence type="predicted"/>
<comment type="caution">
    <text evidence="1">The sequence shown here is derived from an EMBL/GenBank/DDBJ whole genome shotgun (WGS) entry which is preliminary data.</text>
</comment>
<keyword evidence="2" id="KW-1185">Reference proteome</keyword>
<evidence type="ECO:0000313" key="1">
    <source>
        <dbReference type="EMBL" id="MBN3275180.1"/>
    </source>
</evidence>
<reference evidence="1" key="1">
    <citation type="journal article" date="2021" name="Cell">
        <title>Tracing the genetic footprints of vertebrate landing in non-teleost ray-finned fishes.</title>
        <authorList>
            <person name="Bi X."/>
            <person name="Wang K."/>
            <person name="Yang L."/>
            <person name="Pan H."/>
            <person name="Jiang H."/>
            <person name="Wei Q."/>
            <person name="Fang M."/>
            <person name="Yu H."/>
            <person name="Zhu C."/>
            <person name="Cai Y."/>
            <person name="He Y."/>
            <person name="Gan X."/>
            <person name="Zeng H."/>
            <person name="Yu D."/>
            <person name="Zhu Y."/>
            <person name="Jiang H."/>
            <person name="Qiu Q."/>
            <person name="Yang H."/>
            <person name="Zhang Y.E."/>
            <person name="Wang W."/>
            <person name="Zhu M."/>
            <person name="He S."/>
            <person name="Zhang G."/>
        </authorList>
    </citation>
    <scope>NUCLEOTIDE SEQUENCE</scope>
    <source>
        <strain evidence="1">Pddl_001</strain>
    </source>
</reference>
<gene>
    <name evidence="1" type="primary">Harbi1_0</name>
    <name evidence="1" type="ORF">GTO93_0022096</name>
</gene>
<feature type="non-terminal residue" evidence="1">
    <location>
        <position position="173"/>
    </location>
</feature>
<feature type="non-terminal residue" evidence="1">
    <location>
        <position position="1"/>
    </location>
</feature>
<sequence>MRRRPQIFRNHLSFLSLSETQCIQKFCLNRQTITDICQLLQANLEGDMPRAYSLPVELRVLVALTFYATGSFQYTVDYCKATYICVNCIMCSVRCTCSCSKAGRRIHPSISHELQQNTKQGFLGRYGFPGLLGAIDCTHVQLDAPTQDRHLSINRRGTYSVHVQEVCIFRRPF</sequence>
<organism evidence="1 2">
    <name type="scientific">Polyodon spathula</name>
    <name type="common">North American paddlefish</name>
    <name type="synonym">Squalus spathula</name>
    <dbReference type="NCBI Taxonomy" id="7913"/>
    <lineage>
        <taxon>Eukaryota</taxon>
        <taxon>Metazoa</taxon>
        <taxon>Chordata</taxon>
        <taxon>Craniata</taxon>
        <taxon>Vertebrata</taxon>
        <taxon>Euteleostomi</taxon>
        <taxon>Actinopterygii</taxon>
        <taxon>Chondrostei</taxon>
        <taxon>Acipenseriformes</taxon>
        <taxon>Polyodontidae</taxon>
        <taxon>Polyodon</taxon>
    </lineage>
</organism>
<name>A0ABS2XLK9_POLSP</name>
<evidence type="ECO:0000313" key="2">
    <source>
        <dbReference type="Proteomes" id="UP001166093"/>
    </source>
</evidence>